<protein>
    <recommendedName>
        <fullName evidence="4">DUF1963 domain-containing protein</fullName>
    </recommendedName>
</protein>
<dbReference type="PANTHER" id="PTHR36436:SF6">
    <property type="entry name" value="SLL5081 PROTEIN"/>
    <property type="match status" value="1"/>
</dbReference>
<dbReference type="SUPFAM" id="SSF56300">
    <property type="entry name" value="Metallo-dependent phosphatases"/>
    <property type="match status" value="1"/>
</dbReference>
<evidence type="ECO:0008006" key="4">
    <source>
        <dbReference type="Google" id="ProtNLM"/>
    </source>
</evidence>
<dbReference type="Pfam" id="PF09234">
    <property type="entry name" value="DUF1963"/>
    <property type="match status" value="1"/>
</dbReference>
<sequence>MDVLVFGHSHIPWDTTAPGGMRLLNPGSPTDRRRPRDLGAPPRLSVAPLSVASCIITGMTQSTTDALHTLAREHLPAEIAERWIGLLRPSLRLEKATSTSTGTGTGAGTEGEPVVGRLGGLPELPESEEWPVWEGHGPLSFVASLDCAALPSAALDIAVPSDGTLAFFYFDGQLDDGCAVVSPYESGTWAGARVLYVPAGVPVAERAAPEGLRPYPEVALTARVETTAPYLRHPVVYREFAPMPDDHPLWDEDFQEGLWDFSEGTEHRLGGHANPVQDEVESEVACGVLENPPWTDPRINDEALRWVLLAQFDTDDDADMMWGDCGALYWLIRPEDLAARRFDRAMFTWQCS</sequence>
<dbReference type="Gene3D" id="2.30.320.10">
    <property type="entry name" value="YwqG-like"/>
    <property type="match status" value="1"/>
</dbReference>
<dbReference type="Gene3D" id="3.60.21.10">
    <property type="match status" value="1"/>
</dbReference>
<dbReference type="PANTHER" id="PTHR36436">
    <property type="entry name" value="SLL5081 PROTEIN"/>
    <property type="match status" value="1"/>
</dbReference>
<dbReference type="InterPro" id="IPR035948">
    <property type="entry name" value="YwqG-like_sf"/>
</dbReference>
<accession>A0ABQ2Y800</accession>
<evidence type="ECO:0000256" key="1">
    <source>
        <dbReference type="SAM" id="MobiDB-lite"/>
    </source>
</evidence>
<feature type="region of interest" description="Disordered" evidence="1">
    <location>
        <begin position="16"/>
        <end position="43"/>
    </location>
</feature>
<dbReference type="InterPro" id="IPR015315">
    <property type="entry name" value="DUF1963"/>
</dbReference>
<keyword evidence="3" id="KW-1185">Reference proteome</keyword>
<gene>
    <name evidence="2" type="ORF">GCM10010324_18810</name>
</gene>
<feature type="region of interest" description="Disordered" evidence="1">
    <location>
        <begin position="96"/>
        <end position="115"/>
    </location>
</feature>
<comment type="caution">
    <text evidence="2">The sequence shown here is derived from an EMBL/GenBank/DDBJ whole genome shotgun (WGS) entry which is preliminary data.</text>
</comment>
<dbReference type="Proteomes" id="UP000659223">
    <property type="component" value="Unassembled WGS sequence"/>
</dbReference>
<reference evidence="3" key="1">
    <citation type="journal article" date="2019" name="Int. J. Syst. Evol. Microbiol.">
        <title>The Global Catalogue of Microorganisms (GCM) 10K type strain sequencing project: providing services to taxonomists for standard genome sequencing and annotation.</title>
        <authorList>
            <consortium name="The Broad Institute Genomics Platform"/>
            <consortium name="The Broad Institute Genome Sequencing Center for Infectious Disease"/>
            <person name="Wu L."/>
            <person name="Ma J."/>
        </authorList>
    </citation>
    <scope>NUCLEOTIDE SEQUENCE [LARGE SCALE GENOMIC DNA]</scope>
    <source>
        <strain evidence="3">JCM 4586</strain>
    </source>
</reference>
<name>A0ABQ2Y800_9ACTN</name>
<evidence type="ECO:0000313" key="3">
    <source>
        <dbReference type="Proteomes" id="UP000659223"/>
    </source>
</evidence>
<organism evidence="2 3">
    <name type="scientific">Streptomyces hiroshimensis</name>
    <dbReference type="NCBI Taxonomy" id="66424"/>
    <lineage>
        <taxon>Bacteria</taxon>
        <taxon>Bacillati</taxon>
        <taxon>Actinomycetota</taxon>
        <taxon>Actinomycetes</taxon>
        <taxon>Kitasatosporales</taxon>
        <taxon>Streptomycetaceae</taxon>
        <taxon>Streptomyces</taxon>
    </lineage>
</organism>
<dbReference type="SUPFAM" id="SSF103032">
    <property type="entry name" value="Hypothetical protein YwqG"/>
    <property type="match status" value="1"/>
</dbReference>
<evidence type="ECO:0000313" key="2">
    <source>
        <dbReference type="EMBL" id="GGX73755.1"/>
    </source>
</evidence>
<dbReference type="InterPro" id="IPR029052">
    <property type="entry name" value="Metallo-depent_PP-like"/>
</dbReference>
<proteinExistence type="predicted"/>
<dbReference type="EMBL" id="BMUT01000003">
    <property type="protein sequence ID" value="GGX73755.1"/>
    <property type="molecule type" value="Genomic_DNA"/>
</dbReference>